<dbReference type="Proteomes" id="UP000245207">
    <property type="component" value="Unassembled WGS sequence"/>
</dbReference>
<accession>A0A2U1QEK2</accession>
<evidence type="ECO:0000313" key="3">
    <source>
        <dbReference type="EMBL" id="PWA96441.1"/>
    </source>
</evidence>
<name>A0A2U1QEK2_ARTAN</name>
<gene>
    <name evidence="3" type="ORF">CTI12_AA040570</name>
</gene>
<proteinExistence type="inferred from homology"/>
<comment type="similarity">
    <text evidence="1">Belongs to the chaperonin (HSP60) family.</text>
</comment>
<evidence type="ECO:0000313" key="4">
    <source>
        <dbReference type="Proteomes" id="UP000245207"/>
    </source>
</evidence>
<evidence type="ECO:0000256" key="2">
    <source>
        <dbReference type="ARBA" id="ARBA00023186"/>
    </source>
</evidence>
<dbReference type="SUPFAM" id="SSF54849">
    <property type="entry name" value="GroEL-intermediate domain like"/>
    <property type="match status" value="1"/>
</dbReference>
<dbReference type="GO" id="GO:0140662">
    <property type="term" value="F:ATP-dependent protein folding chaperone"/>
    <property type="evidence" value="ECO:0007669"/>
    <property type="project" value="InterPro"/>
</dbReference>
<dbReference type="SUPFAM" id="SSF53927">
    <property type="entry name" value="Cytidine deaminase-like"/>
    <property type="match status" value="1"/>
</dbReference>
<dbReference type="InterPro" id="IPR016193">
    <property type="entry name" value="Cytidine_deaminase-like"/>
</dbReference>
<dbReference type="Gene3D" id="3.40.140.20">
    <property type="match status" value="1"/>
</dbReference>
<protein>
    <submittedName>
        <fullName evidence="3">Chaperonin CPN60-2, mitochondrial</fullName>
    </submittedName>
</protein>
<dbReference type="Gene3D" id="3.30.260.10">
    <property type="entry name" value="TCP-1-like chaperonin intermediate domain"/>
    <property type="match status" value="1"/>
</dbReference>
<dbReference type="GO" id="GO:0042026">
    <property type="term" value="P:protein refolding"/>
    <property type="evidence" value="ECO:0007669"/>
    <property type="project" value="InterPro"/>
</dbReference>
<dbReference type="GO" id="GO:0004643">
    <property type="term" value="F:phosphoribosylaminoimidazolecarboxamide formyltransferase activity"/>
    <property type="evidence" value="ECO:0007669"/>
    <property type="project" value="InterPro"/>
</dbReference>
<dbReference type="Pfam" id="PF01808">
    <property type="entry name" value="AICARFT_IMPCHas"/>
    <property type="match status" value="1"/>
</dbReference>
<dbReference type="AlphaFoldDB" id="A0A2U1QEK2"/>
<dbReference type="InterPro" id="IPR027410">
    <property type="entry name" value="TCP-1-like_intermed_sf"/>
</dbReference>
<dbReference type="InterPro" id="IPR001844">
    <property type="entry name" value="Cpn60/GroEL"/>
</dbReference>
<dbReference type="GO" id="GO:0003937">
    <property type="term" value="F:IMP cyclohydrolase activity"/>
    <property type="evidence" value="ECO:0007669"/>
    <property type="project" value="InterPro"/>
</dbReference>
<keyword evidence="2" id="KW-0143">Chaperone</keyword>
<dbReference type="PANTHER" id="PTHR45633">
    <property type="entry name" value="60 KDA HEAT SHOCK PROTEIN, MITOCHONDRIAL"/>
    <property type="match status" value="1"/>
</dbReference>
<dbReference type="InterPro" id="IPR024051">
    <property type="entry name" value="AICAR_Tfase_dup_dom_sf"/>
</dbReference>
<dbReference type="InterPro" id="IPR002695">
    <property type="entry name" value="PurH-like"/>
</dbReference>
<reference evidence="3 4" key="1">
    <citation type="journal article" date="2018" name="Mol. Plant">
        <title>The genome of Artemisia annua provides insight into the evolution of Asteraceae family and artemisinin biosynthesis.</title>
        <authorList>
            <person name="Shen Q."/>
            <person name="Zhang L."/>
            <person name="Liao Z."/>
            <person name="Wang S."/>
            <person name="Yan T."/>
            <person name="Shi P."/>
            <person name="Liu M."/>
            <person name="Fu X."/>
            <person name="Pan Q."/>
            <person name="Wang Y."/>
            <person name="Lv Z."/>
            <person name="Lu X."/>
            <person name="Zhang F."/>
            <person name="Jiang W."/>
            <person name="Ma Y."/>
            <person name="Chen M."/>
            <person name="Hao X."/>
            <person name="Li L."/>
            <person name="Tang Y."/>
            <person name="Lv G."/>
            <person name="Zhou Y."/>
            <person name="Sun X."/>
            <person name="Brodelius P.E."/>
            <person name="Rose J.K.C."/>
            <person name="Tang K."/>
        </authorList>
    </citation>
    <scope>NUCLEOTIDE SEQUENCE [LARGE SCALE GENOMIC DNA]</scope>
    <source>
        <strain evidence="4">cv. Huhao1</strain>
        <tissue evidence="3">Leaf</tissue>
    </source>
</reference>
<sequence>MYFCHSVHKHVFYVASGNDLIEAYRLSVKANPMSVFGGIGAFNTEVDEGFHIVVKKGQQTVMNMVKIAQLENNQNRLPPANICTMGSPTSSTKNKELNGNCSSGSDHMEDCCSTGACMFQKNMLQEEKPKTREQRNLISSTTEEIVQVGTISANGEREIGELIAKAIEKVGKEGVITISDGKTLPSLSFSLNVIRQSLLDHVTIHLAPRVADEIWHGASQ</sequence>
<evidence type="ECO:0000256" key="1">
    <source>
        <dbReference type="ARBA" id="ARBA00006607"/>
    </source>
</evidence>
<keyword evidence="4" id="KW-1185">Reference proteome</keyword>
<dbReference type="STRING" id="35608.A0A2U1QEK2"/>
<organism evidence="3 4">
    <name type="scientific">Artemisia annua</name>
    <name type="common">Sweet wormwood</name>
    <dbReference type="NCBI Taxonomy" id="35608"/>
    <lineage>
        <taxon>Eukaryota</taxon>
        <taxon>Viridiplantae</taxon>
        <taxon>Streptophyta</taxon>
        <taxon>Embryophyta</taxon>
        <taxon>Tracheophyta</taxon>
        <taxon>Spermatophyta</taxon>
        <taxon>Magnoliopsida</taxon>
        <taxon>eudicotyledons</taxon>
        <taxon>Gunneridae</taxon>
        <taxon>Pentapetalae</taxon>
        <taxon>asterids</taxon>
        <taxon>campanulids</taxon>
        <taxon>Asterales</taxon>
        <taxon>Asteraceae</taxon>
        <taxon>Asteroideae</taxon>
        <taxon>Anthemideae</taxon>
        <taxon>Artemisiinae</taxon>
        <taxon>Artemisia</taxon>
    </lineage>
</organism>
<dbReference type="EMBL" id="PKPP01000177">
    <property type="protein sequence ID" value="PWA96441.1"/>
    <property type="molecule type" value="Genomic_DNA"/>
</dbReference>
<dbReference type="OrthoDB" id="1733909at2759"/>
<comment type="caution">
    <text evidence="3">The sequence shown here is derived from an EMBL/GenBank/DDBJ whole genome shotgun (WGS) entry which is preliminary data.</text>
</comment>
<dbReference type="GO" id="GO:0006164">
    <property type="term" value="P:purine nucleotide biosynthetic process"/>
    <property type="evidence" value="ECO:0007669"/>
    <property type="project" value="InterPro"/>
</dbReference>